<evidence type="ECO:0000313" key="3">
    <source>
        <dbReference type="EMBL" id="PAV93524.1"/>
    </source>
</evidence>
<name>A0A2A2M508_9BILA</name>
<keyword evidence="4" id="KW-1185">Reference proteome</keyword>
<dbReference type="PANTHER" id="PTHR43709">
    <property type="entry name" value="ACONITATE ISOMERASE-RELATED"/>
    <property type="match status" value="1"/>
</dbReference>
<evidence type="ECO:0000313" key="4">
    <source>
        <dbReference type="Proteomes" id="UP000218231"/>
    </source>
</evidence>
<gene>
    <name evidence="3" type="ORF">WR25_13485</name>
</gene>
<dbReference type="AlphaFoldDB" id="A0A2A2M508"/>
<evidence type="ECO:0000256" key="2">
    <source>
        <dbReference type="ARBA" id="ARBA00023235"/>
    </source>
</evidence>
<dbReference type="InterPro" id="IPR007400">
    <property type="entry name" value="PrpF-like"/>
</dbReference>
<reference evidence="3 4" key="1">
    <citation type="journal article" date="2017" name="Curr. Biol.">
        <title>Genome architecture and evolution of a unichromosomal asexual nematode.</title>
        <authorList>
            <person name="Fradin H."/>
            <person name="Zegar C."/>
            <person name="Gutwein M."/>
            <person name="Lucas J."/>
            <person name="Kovtun M."/>
            <person name="Corcoran D."/>
            <person name="Baugh L.R."/>
            <person name="Kiontke K."/>
            <person name="Gunsalus K."/>
            <person name="Fitch D.H."/>
            <person name="Piano F."/>
        </authorList>
    </citation>
    <scope>NUCLEOTIDE SEQUENCE [LARGE SCALE GENOMIC DNA]</scope>
    <source>
        <strain evidence="3">PF1309</strain>
    </source>
</reference>
<comment type="similarity">
    <text evidence="1">Belongs to the PrpF family.</text>
</comment>
<dbReference type="GO" id="GO:0016853">
    <property type="term" value="F:isomerase activity"/>
    <property type="evidence" value="ECO:0007669"/>
    <property type="project" value="UniProtKB-KW"/>
</dbReference>
<comment type="caution">
    <text evidence="3">The sequence shown here is derived from an EMBL/GenBank/DDBJ whole genome shotgun (WGS) entry which is preliminary data.</text>
</comment>
<dbReference type="Proteomes" id="UP000218231">
    <property type="component" value="Unassembled WGS sequence"/>
</dbReference>
<sequence>MMGTASVAIAAAAAVPGTLVNKAAGGGERTSIRFGHPSGSLGVGAEAHQANGQWIITRAVMSRSARVLMDGHVHVPADSF</sequence>
<dbReference type="Pfam" id="PF04303">
    <property type="entry name" value="PrpF"/>
    <property type="match status" value="1"/>
</dbReference>
<organism evidence="3 4">
    <name type="scientific">Diploscapter pachys</name>
    <dbReference type="NCBI Taxonomy" id="2018661"/>
    <lineage>
        <taxon>Eukaryota</taxon>
        <taxon>Metazoa</taxon>
        <taxon>Ecdysozoa</taxon>
        <taxon>Nematoda</taxon>
        <taxon>Chromadorea</taxon>
        <taxon>Rhabditida</taxon>
        <taxon>Rhabditina</taxon>
        <taxon>Rhabditomorpha</taxon>
        <taxon>Rhabditoidea</taxon>
        <taxon>Rhabditidae</taxon>
        <taxon>Diploscapter</taxon>
    </lineage>
</organism>
<keyword evidence="2" id="KW-0413">Isomerase</keyword>
<dbReference type="SUPFAM" id="SSF54506">
    <property type="entry name" value="Diaminopimelate epimerase-like"/>
    <property type="match status" value="1"/>
</dbReference>
<proteinExistence type="inferred from homology"/>
<dbReference type="OrthoDB" id="5862897at2759"/>
<protein>
    <submittedName>
        <fullName evidence="3">Uncharacterized protein</fullName>
    </submittedName>
</protein>
<evidence type="ECO:0000256" key="1">
    <source>
        <dbReference type="ARBA" id="ARBA00007673"/>
    </source>
</evidence>
<dbReference type="EMBL" id="LIAE01005124">
    <property type="protein sequence ID" value="PAV93524.1"/>
    <property type="molecule type" value="Genomic_DNA"/>
</dbReference>
<accession>A0A2A2M508</accession>
<dbReference type="PANTHER" id="PTHR43709:SF2">
    <property type="entry name" value="DUF453 DOMAIN PROTEIN (AFU_ORTHOLOGUE AFUA_6G00360)"/>
    <property type="match status" value="1"/>
</dbReference>
<dbReference type="Gene3D" id="3.10.310.10">
    <property type="entry name" value="Diaminopimelate Epimerase, Chain A, domain 1"/>
    <property type="match status" value="1"/>
</dbReference>